<accession>A0A5C5BF10</accession>
<evidence type="ECO:0000256" key="1">
    <source>
        <dbReference type="SAM" id="MobiDB-lite"/>
    </source>
</evidence>
<dbReference type="AlphaFoldDB" id="A0A5C5BF10"/>
<organism evidence="3 4">
    <name type="scientific">Miniimonas arenae</name>
    <dbReference type="NCBI Taxonomy" id="676201"/>
    <lineage>
        <taxon>Bacteria</taxon>
        <taxon>Bacillati</taxon>
        <taxon>Actinomycetota</taxon>
        <taxon>Actinomycetes</taxon>
        <taxon>Micrococcales</taxon>
        <taxon>Beutenbergiaceae</taxon>
        <taxon>Miniimonas</taxon>
    </lineage>
</organism>
<comment type="caution">
    <text evidence="3">The sequence shown here is derived from an EMBL/GenBank/DDBJ whole genome shotgun (WGS) entry which is preliminary data.</text>
</comment>
<dbReference type="PROSITE" id="PS51257">
    <property type="entry name" value="PROKAR_LIPOPROTEIN"/>
    <property type="match status" value="1"/>
</dbReference>
<keyword evidence="4" id="KW-1185">Reference proteome</keyword>
<sequence>MPRSIRPLVLTSLAAAVAALSLTACTSPQGDAGAPTASASAEPTSSATASAEPTGSATAGGSGTADASGITNLPDGVTFVRGLPDGTDQPADAVAGVGWSSDGTQLFVTTFGSSTCPLVATGLEADGTGVTVELTQAGGAVCTMDLAPATTTLDAPSGVSTTAETPVTIGELGSASLPAAASPVAMGWIVSTG</sequence>
<dbReference type="EMBL" id="VENP01000004">
    <property type="protein sequence ID" value="TNU76697.1"/>
    <property type="molecule type" value="Genomic_DNA"/>
</dbReference>
<feature type="compositionally biased region" description="Low complexity" evidence="1">
    <location>
        <begin position="28"/>
        <end position="57"/>
    </location>
</feature>
<reference evidence="3 4" key="1">
    <citation type="submission" date="2019-06" db="EMBL/GenBank/DDBJ databases">
        <title>Draft genome sequence of Miniimonas arenae KCTC 19750T isolated from sea sand.</title>
        <authorList>
            <person name="Park S.-J."/>
        </authorList>
    </citation>
    <scope>NUCLEOTIDE SEQUENCE [LARGE SCALE GENOMIC DNA]</scope>
    <source>
        <strain evidence="3 4">KCTC 19750</strain>
    </source>
</reference>
<feature type="region of interest" description="Disordered" evidence="1">
    <location>
        <begin position="28"/>
        <end position="70"/>
    </location>
</feature>
<keyword evidence="2" id="KW-0732">Signal</keyword>
<evidence type="ECO:0000313" key="3">
    <source>
        <dbReference type="EMBL" id="TNU76697.1"/>
    </source>
</evidence>
<dbReference type="RefSeq" id="WP_108719073.1">
    <property type="nucleotide sequence ID" value="NZ_DAMDJA010000198.1"/>
</dbReference>
<feature type="chain" id="PRO_5038896854" evidence="2">
    <location>
        <begin position="27"/>
        <end position="193"/>
    </location>
</feature>
<proteinExistence type="predicted"/>
<protein>
    <submittedName>
        <fullName evidence="3">Uncharacterized protein</fullName>
    </submittedName>
</protein>
<name>A0A5C5BF10_9MICO</name>
<gene>
    <name evidence="3" type="ORF">FH969_02120</name>
</gene>
<evidence type="ECO:0000313" key="4">
    <source>
        <dbReference type="Proteomes" id="UP000313849"/>
    </source>
</evidence>
<dbReference type="Proteomes" id="UP000313849">
    <property type="component" value="Unassembled WGS sequence"/>
</dbReference>
<dbReference type="OrthoDB" id="4829965at2"/>
<evidence type="ECO:0000256" key="2">
    <source>
        <dbReference type="SAM" id="SignalP"/>
    </source>
</evidence>
<feature type="signal peptide" evidence="2">
    <location>
        <begin position="1"/>
        <end position="26"/>
    </location>
</feature>